<feature type="compositionally biased region" description="Polar residues" evidence="7">
    <location>
        <begin position="57"/>
        <end position="66"/>
    </location>
</feature>
<dbReference type="AlphaFoldDB" id="A0A9P5YJY0"/>
<dbReference type="Proteomes" id="UP000807353">
    <property type="component" value="Unassembled WGS sequence"/>
</dbReference>
<gene>
    <name evidence="10" type="ORF">BDZ94DRAFT_1245056</name>
</gene>
<name>A0A9P5YJY0_9AGAR</name>
<dbReference type="PANTHER" id="PTHR43731:SF14">
    <property type="entry name" value="PRESENILIN-ASSOCIATED RHOMBOID-LIKE PROTEIN, MITOCHONDRIAL"/>
    <property type="match status" value="1"/>
</dbReference>
<evidence type="ECO:0000313" key="11">
    <source>
        <dbReference type="Proteomes" id="UP000807353"/>
    </source>
</evidence>
<sequence length="294" mass="33224">MSASLIHHAFGRPIFSILRIQPLSRRHISKSKISVRITPSLPLSPILRRPWSHQRFFSSTPLSQGPRSYLSRPPQSNRPRKPQFLAFLDAIPQNQVFYGILAINGLVFAMWYMSTERLKQERNPTSYKWMKDNFTVSWRNISEGRLWTIATSCFSHESISHILFNGFTFFFMARPVLSMIGSRQFIFLYMGGGLAANIASVAWANLVKGRDNGSYGASAAIYSVVSFLACVAPKMTFQLYGIIPVPAWLVVAGIFTYDTYSAINDKRRTTDTAGHVAGLLAGMGYFLGRRFRIF</sequence>
<keyword evidence="11" id="KW-1185">Reference proteome</keyword>
<evidence type="ECO:0000256" key="3">
    <source>
        <dbReference type="ARBA" id="ARBA00022692"/>
    </source>
</evidence>
<dbReference type="OrthoDB" id="418595at2759"/>
<keyword evidence="3 8" id="KW-0812">Transmembrane</keyword>
<comment type="subcellular location">
    <subcellularLocation>
        <location evidence="1">Membrane</location>
        <topology evidence="1">Multi-pass membrane protein</topology>
    </subcellularLocation>
</comment>
<dbReference type="InterPro" id="IPR035952">
    <property type="entry name" value="Rhomboid-like_sf"/>
</dbReference>
<keyword evidence="6 8" id="KW-0472">Membrane</keyword>
<evidence type="ECO:0000256" key="1">
    <source>
        <dbReference type="ARBA" id="ARBA00004141"/>
    </source>
</evidence>
<comment type="similarity">
    <text evidence="2">Belongs to the peptidase S54 family.</text>
</comment>
<proteinExistence type="inferred from homology"/>
<dbReference type="GO" id="GO:0016020">
    <property type="term" value="C:membrane"/>
    <property type="evidence" value="ECO:0007669"/>
    <property type="project" value="UniProtKB-SubCell"/>
</dbReference>
<keyword evidence="4" id="KW-0378">Hydrolase</keyword>
<evidence type="ECO:0000256" key="4">
    <source>
        <dbReference type="ARBA" id="ARBA00022801"/>
    </source>
</evidence>
<feature type="domain" description="Peptidase S54 rhomboid" evidence="9">
    <location>
        <begin position="144"/>
        <end position="285"/>
    </location>
</feature>
<comment type="caution">
    <text evidence="10">The sequence shown here is derived from an EMBL/GenBank/DDBJ whole genome shotgun (WGS) entry which is preliminary data.</text>
</comment>
<feature type="region of interest" description="Disordered" evidence="7">
    <location>
        <begin position="57"/>
        <end position="77"/>
    </location>
</feature>
<feature type="transmembrane region" description="Helical" evidence="8">
    <location>
        <begin position="185"/>
        <end position="207"/>
    </location>
</feature>
<dbReference type="InterPro" id="IPR022764">
    <property type="entry name" value="Peptidase_S54_rhomboid_dom"/>
</dbReference>
<feature type="transmembrane region" description="Helical" evidence="8">
    <location>
        <begin position="213"/>
        <end position="232"/>
    </location>
</feature>
<dbReference type="GO" id="GO:0004252">
    <property type="term" value="F:serine-type endopeptidase activity"/>
    <property type="evidence" value="ECO:0007669"/>
    <property type="project" value="InterPro"/>
</dbReference>
<dbReference type="SUPFAM" id="SSF144091">
    <property type="entry name" value="Rhomboid-like"/>
    <property type="match status" value="1"/>
</dbReference>
<reference evidence="10" key="1">
    <citation type="submission" date="2020-11" db="EMBL/GenBank/DDBJ databases">
        <authorList>
            <consortium name="DOE Joint Genome Institute"/>
            <person name="Ahrendt S."/>
            <person name="Riley R."/>
            <person name="Andreopoulos W."/>
            <person name="Labutti K."/>
            <person name="Pangilinan J."/>
            <person name="Ruiz-Duenas F.J."/>
            <person name="Barrasa J.M."/>
            <person name="Sanchez-Garcia M."/>
            <person name="Camarero S."/>
            <person name="Miyauchi S."/>
            <person name="Serrano A."/>
            <person name="Linde D."/>
            <person name="Babiker R."/>
            <person name="Drula E."/>
            <person name="Ayuso-Fernandez I."/>
            <person name="Pacheco R."/>
            <person name="Padilla G."/>
            <person name="Ferreira P."/>
            <person name="Barriuso J."/>
            <person name="Kellner H."/>
            <person name="Castanera R."/>
            <person name="Alfaro M."/>
            <person name="Ramirez L."/>
            <person name="Pisabarro A.G."/>
            <person name="Kuo A."/>
            <person name="Tritt A."/>
            <person name="Lipzen A."/>
            <person name="He G."/>
            <person name="Yan M."/>
            <person name="Ng V."/>
            <person name="Cullen D."/>
            <person name="Martin F."/>
            <person name="Rosso M.-N."/>
            <person name="Henrissat B."/>
            <person name="Hibbett D."/>
            <person name="Martinez A.T."/>
            <person name="Grigoriev I.V."/>
        </authorList>
    </citation>
    <scope>NUCLEOTIDE SEQUENCE</scope>
    <source>
        <strain evidence="10">CBS 247.69</strain>
    </source>
</reference>
<evidence type="ECO:0000256" key="8">
    <source>
        <dbReference type="SAM" id="Phobius"/>
    </source>
</evidence>
<evidence type="ECO:0000256" key="5">
    <source>
        <dbReference type="ARBA" id="ARBA00022989"/>
    </source>
</evidence>
<dbReference type="PANTHER" id="PTHR43731">
    <property type="entry name" value="RHOMBOID PROTEASE"/>
    <property type="match status" value="1"/>
</dbReference>
<evidence type="ECO:0000256" key="7">
    <source>
        <dbReference type="SAM" id="MobiDB-lite"/>
    </source>
</evidence>
<keyword evidence="5 8" id="KW-1133">Transmembrane helix</keyword>
<organism evidence="10 11">
    <name type="scientific">Collybia nuda</name>
    <dbReference type="NCBI Taxonomy" id="64659"/>
    <lineage>
        <taxon>Eukaryota</taxon>
        <taxon>Fungi</taxon>
        <taxon>Dikarya</taxon>
        <taxon>Basidiomycota</taxon>
        <taxon>Agaricomycotina</taxon>
        <taxon>Agaricomycetes</taxon>
        <taxon>Agaricomycetidae</taxon>
        <taxon>Agaricales</taxon>
        <taxon>Tricholomatineae</taxon>
        <taxon>Clitocybaceae</taxon>
        <taxon>Collybia</taxon>
    </lineage>
</organism>
<dbReference type="Pfam" id="PF01694">
    <property type="entry name" value="Rhomboid"/>
    <property type="match status" value="1"/>
</dbReference>
<feature type="transmembrane region" description="Helical" evidence="8">
    <location>
        <begin position="239"/>
        <end position="260"/>
    </location>
</feature>
<protein>
    <recommendedName>
        <fullName evidence="9">Peptidase S54 rhomboid domain-containing protein</fullName>
    </recommendedName>
</protein>
<evidence type="ECO:0000313" key="10">
    <source>
        <dbReference type="EMBL" id="KAF9468965.1"/>
    </source>
</evidence>
<evidence type="ECO:0000259" key="9">
    <source>
        <dbReference type="Pfam" id="PF01694"/>
    </source>
</evidence>
<dbReference type="InterPro" id="IPR050925">
    <property type="entry name" value="Rhomboid_protease_S54"/>
</dbReference>
<feature type="transmembrane region" description="Helical" evidence="8">
    <location>
        <begin position="146"/>
        <end position="173"/>
    </location>
</feature>
<evidence type="ECO:0000256" key="2">
    <source>
        <dbReference type="ARBA" id="ARBA00009045"/>
    </source>
</evidence>
<feature type="transmembrane region" description="Helical" evidence="8">
    <location>
        <begin position="96"/>
        <end position="114"/>
    </location>
</feature>
<dbReference type="Gene3D" id="1.20.1540.10">
    <property type="entry name" value="Rhomboid-like"/>
    <property type="match status" value="1"/>
</dbReference>
<accession>A0A9P5YJY0</accession>
<dbReference type="GO" id="GO:0006465">
    <property type="term" value="P:signal peptide processing"/>
    <property type="evidence" value="ECO:0007669"/>
    <property type="project" value="TreeGrafter"/>
</dbReference>
<dbReference type="EMBL" id="MU150231">
    <property type="protein sequence ID" value="KAF9468965.1"/>
    <property type="molecule type" value="Genomic_DNA"/>
</dbReference>
<feature type="transmembrane region" description="Helical" evidence="8">
    <location>
        <begin position="272"/>
        <end position="288"/>
    </location>
</feature>
<evidence type="ECO:0000256" key="6">
    <source>
        <dbReference type="ARBA" id="ARBA00023136"/>
    </source>
</evidence>